<feature type="chain" id="PRO_5043182749" description="Lipocalin-like domain-containing protein" evidence="1">
    <location>
        <begin position="22"/>
        <end position="163"/>
    </location>
</feature>
<proteinExistence type="predicted"/>
<dbReference type="EMBL" id="QRVA01000032">
    <property type="protein sequence ID" value="RGS13336.1"/>
    <property type="molecule type" value="Genomic_DNA"/>
</dbReference>
<dbReference type="Pfam" id="PF13648">
    <property type="entry name" value="Lipocalin_4"/>
    <property type="match status" value="1"/>
</dbReference>
<dbReference type="InterPro" id="IPR024311">
    <property type="entry name" value="Lipocalin-like"/>
</dbReference>
<keyword evidence="1" id="KW-0732">Signal</keyword>
<dbReference type="PROSITE" id="PS51257">
    <property type="entry name" value="PROKAR_LIPOPROTEIN"/>
    <property type="match status" value="1"/>
</dbReference>
<evidence type="ECO:0000256" key="1">
    <source>
        <dbReference type="SAM" id="SignalP"/>
    </source>
</evidence>
<feature type="signal peptide" evidence="1">
    <location>
        <begin position="1"/>
        <end position="21"/>
    </location>
</feature>
<protein>
    <recommendedName>
        <fullName evidence="2">Lipocalin-like domain-containing protein</fullName>
    </recommendedName>
</protein>
<dbReference type="AlphaFoldDB" id="A0A3E5E2X0"/>
<organism evidence="3 4">
    <name type="scientific">Segatella copri</name>
    <dbReference type="NCBI Taxonomy" id="165179"/>
    <lineage>
        <taxon>Bacteria</taxon>
        <taxon>Pseudomonadati</taxon>
        <taxon>Bacteroidota</taxon>
        <taxon>Bacteroidia</taxon>
        <taxon>Bacteroidales</taxon>
        <taxon>Prevotellaceae</taxon>
        <taxon>Segatella</taxon>
    </lineage>
</organism>
<evidence type="ECO:0000259" key="2">
    <source>
        <dbReference type="Pfam" id="PF13648"/>
    </source>
</evidence>
<accession>A0A3E5E2X0</accession>
<evidence type="ECO:0000313" key="3">
    <source>
        <dbReference type="EMBL" id="RGS13336.1"/>
    </source>
</evidence>
<name>A0A3E5E2X0_9BACT</name>
<dbReference type="Proteomes" id="UP000283872">
    <property type="component" value="Unassembled WGS sequence"/>
</dbReference>
<reference evidence="3 4" key="1">
    <citation type="submission" date="2018-08" db="EMBL/GenBank/DDBJ databases">
        <title>A genome reference for cultivated species of the human gut microbiota.</title>
        <authorList>
            <person name="Zou Y."/>
            <person name="Xue W."/>
            <person name="Luo G."/>
        </authorList>
    </citation>
    <scope>NUCLEOTIDE SEQUENCE [LARGE SCALE GENOMIC DNA]</scope>
    <source>
        <strain evidence="3 4">AF24-12</strain>
    </source>
</reference>
<comment type="caution">
    <text evidence="3">The sequence shown here is derived from an EMBL/GenBank/DDBJ whole genome shotgun (WGS) entry which is preliminary data.</text>
</comment>
<sequence length="163" mass="18590">MKYLKKLFTLLVIALFACGFAACSSDDEEPEEPSLEVTPANLHGTWELAEWNGEPLAEGTYCYIVFNRKDQTFEMYQKFDSMYGRHITGSFAIKNDPYQGYIISGSYDNGKGDWNQSYLVTRLLASGSMIWTAKDDVTDISRYKRCDEVPAEILKDCKDLTEE</sequence>
<feature type="domain" description="Lipocalin-like" evidence="2">
    <location>
        <begin position="42"/>
        <end position="112"/>
    </location>
</feature>
<gene>
    <name evidence="3" type="ORF">DWY11_11745</name>
</gene>
<evidence type="ECO:0000313" key="4">
    <source>
        <dbReference type="Proteomes" id="UP000283872"/>
    </source>
</evidence>